<feature type="domain" description="Lysine-specific metallo-endopeptidase" evidence="1">
    <location>
        <begin position="68"/>
        <end position="220"/>
    </location>
</feature>
<dbReference type="EMBL" id="CP013420">
    <property type="protein sequence ID" value="AOJ73726.1"/>
    <property type="molecule type" value="Genomic_DNA"/>
</dbReference>
<dbReference type="SUPFAM" id="SSF55486">
    <property type="entry name" value="Metalloproteases ('zincins'), catalytic domain"/>
    <property type="match status" value="1"/>
</dbReference>
<dbReference type="Gene3D" id="3.40.390.10">
    <property type="entry name" value="Collagenase (Catalytic Domain)"/>
    <property type="match status" value="1"/>
</dbReference>
<gene>
    <name evidence="2" type="ORF">WJ35_00540</name>
</gene>
<sequence length="223" mass="24897">MPNKFDVNDGGEWFLVHSGAVTNTNPGSTVDVTINTEQICPNMTNKEFREMVLNKRNQAVALVEARMKDLQRWSTADKARVQQWFGRSDDATRATLISGLSAIVRVLNKLTGSNFMRWDGARYQYIGCVPNPNTSGVVAEVCSPDTATHTIAIHADFCTMRDFSWEKDSVFSTLIHEASHFSDTMGTKDHRYFMDKCLTLGTENPEQAINNADSIAGYVIYNA</sequence>
<name>A0A1B4L975_9BURK</name>
<evidence type="ECO:0000313" key="2">
    <source>
        <dbReference type="EMBL" id="AOJ73726.1"/>
    </source>
</evidence>
<dbReference type="InterPro" id="IPR029463">
    <property type="entry name" value="Lys_MEP"/>
</dbReference>
<dbReference type="Proteomes" id="UP000243680">
    <property type="component" value="Chromosome 1"/>
</dbReference>
<dbReference type="AlphaFoldDB" id="A0A1B4L975"/>
<dbReference type="CDD" id="cd11007">
    <property type="entry name" value="M35_like_1"/>
    <property type="match status" value="1"/>
</dbReference>
<accession>A0A1B4L975</accession>
<dbReference type="GO" id="GO:0004222">
    <property type="term" value="F:metalloendopeptidase activity"/>
    <property type="evidence" value="ECO:0007669"/>
    <property type="project" value="InterPro"/>
</dbReference>
<dbReference type="InterPro" id="IPR034108">
    <property type="entry name" value="Pept_M35-like_proteobacteria"/>
</dbReference>
<dbReference type="Pfam" id="PF14521">
    <property type="entry name" value="Aspzincin_M35"/>
    <property type="match status" value="1"/>
</dbReference>
<evidence type="ECO:0000259" key="1">
    <source>
        <dbReference type="SMART" id="SM01351"/>
    </source>
</evidence>
<evidence type="ECO:0000313" key="3">
    <source>
        <dbReference type="Proteomes" id="UP000243680"/>
    </source>
</evidence>
<dbReference type="RefSeq" id="WP_069238594.1">
    <property type="nucleotide sequence ID" value="NZ_CP013420.1"/>
</dbReference>
<protein>
    <recommendedName>
        <fullName evidence="1">Lysine-specific metallo-endopeptidase domain-containing protein</fullName>
    </recommendedName>
</protein>
<organism evidence="2 3">
    <name type="scientific">Burkholderia ubonensis</name>
    <dbReference type="NCBI Taxonomy" id="101571"/>
    <lineage>
        <taxon>Bacteria</taxon>
        <taxon>Pseudomonadati</taxon>
        <taxon>Pseudomonadota</taxon>
        <taxon>Betaproteobacteria</taxon>
        <taxon>Burkholderiales</taxon>
        <taxon>Burkholderiaceae</taxon>
        <taxon>Burkholderia</taxon>
        <taxon>Burkholderia cepacia complex</taxon>
    </lineage>
</organism>
<dbReference type="InterPro" id="IPR024079">
    <property type="entry name" value="MetalloPept_cat_dom_sf"/>
</dbReference>
<proteinExistence type="predicted"/>
<reference evidence="2 3" key="1">
    <citation type="submission" date="2015-12" db="EMBL/GenBank/DDBJ databases">
        <title>Diversity of Burkholderia near neighbor genomes.</title>
        <authorList>
            <person name="Sahl J."/>
            <person name="Wagner D."/>
            <person name="Keim P."/>
        </authorList>
    </citation>
    <scope>NUCLEOTIDE SEQUENCE [LARGE SCALE GENOMIC DNA]</scope>
    <source>
        <strain evidence="2 3">MSMB0783</strain>
    </source>
</reference>
<dbReference type="SMART" id="SM01351">
    <property type="entry name" value="Aspzincin_M35"/>
    <property type="match status" value="1"/>
</dbReference>